<keyword evidence="5" id="KW-0665">Pyrimidine biosynthesis</keyword>
<dbReference type="GO" id="GO:0044205">
    <property type="term" value="P:'de novo' UMP biosynthetic process"/>
    <property type="evidence" value="ECO:0007669"/>
    <property type="project" value="UniProtKB-UniPathway"/>
</dbReference>
<feature type="domain" description="Phosphoribosyltransferase" evidence="6">
    <location>
        <begin position="42"/>
        <end position="130"/>
    </location>
</feature>
<dbReference type="SUPFAM" id="SSF53271">
    <property type="entry name" value="PRTase-like"/>
    <property type="match status" value="1"/>
</dbReference>
<sequence>MDTNDLYEKLLAINVIHFGNYVLKGGLATPVYIDLRKVISYPRTLAAVAEEIWKRIQGTGLKFDCICGVPYAALPIATCLCINHNLPMVIQRKEVKTHGTKKLVEGEIKTGSTCLIVEDVVTSGASIIDTAKVCDTF</sequence>
<keyword evidence="3" id="KW-0328">Glycosyltransferase</keyword>
<dbReference type="AlphaFoldDB" id="A0A183IRU3"/>
<organism evidence="9">
    <name type="scientific">Soboliphyme baturini</name>
    <dbReference type="NCBI Taxonomy" id="241478"/>
    <lineage>
        <taxon>Eukaryota</taxon>
        <taxon>Metazoa</taxon>
        <taxon>Ecdysozoa</taxon>
        <taxon>Nematoda</taxon>
        <taxon>Enoplea</taxon>
        <taxon>Dorylaimia</taxon>
        <taxon>Dioctophymatida</taxon>
        <taxon>Dioctophymatoidea</taxon>
        <taxon>Soboliphymatidae</taxon>
        <taxon>Soboliphyme</taxon>
    </lineage>
</organism>
<dbReference type="InterPro" id="IPR000836">
    <property type="entry name" value="PRTase_dom"/>
</dbReference>
<dbReference type="OrthoDB" id="10263753at2759"/>
<dbReference type="PANTHER" id="PTHR19278">
    <property type="entry name" value="OROTATE PHOSPHORIBOSYLTRANSFERASE"/>
    <property type="match status" value="1"/>
</dbReference>
<evidence type="ECO:0000256" key="4">
    <source>
        <dbReference type="ARBA" id="ARBA00022679"/>
    </source>
</evidence>
<reference evidence="7 8" key="2">
    <citation type="submission" date="2018-11" db="EMBL/GenBank/DDBJ databases">
        <authorList>
            <consortium name="Pathogen Informatics"/>
        </authorList>
    </citation>
    <scope>NUCLEOTIDE SEQUENCE [LARGE SCALE GENOMIC DNA]</scope>
</reference>
<evidence type="ECO:0000256" key="5">
    <source>
        <dbReference type="ARBA" id="ARBA00022975"/>
    </source>
</evidence>
<evidence type="ECO:0000259" key="6">
    <source>
        <dbReference type="Pfam" id="PF00156"/>
    </source>
</evidence>
<keyword evidence="4" id="KW-0808">Transferase</keyword>
<accession>A0A183IRU3</accession>
<evidence type="ECO:0000256" key="3">
    <source>
        <dbReference type="ARBA" id="ARBA00022676"/>
    </source>
</evidence>
<dbReference type="EC" id="2.4.2.10" evidence="2"/>
<keyword evidence="8" id="KW-1185">Reference proteome</keyword>
<evidence type="ECO:0000313" key="8">
    <source>
        <dbReference type="Proteomes" id="UP000270296"/>
    </source>
</evidence>
<comment type="pathway">
    <text evidence="1">Pyrimidine metabolism; UMP biosynthesis via de novo pathway; UMP from orotate: step 1/2.</text>
</comment>
<evidence type="ECO:0000313" key="7">
    <source>
        <dbReference type="EMBL" id="VDP09795.1"/>
    </source>
</evidence>
<name>A0A183IRU3_9BILA</name>
<dbReference type="GO" id="GO:0019856">
    <property type="term" value="P:pyrimidine nucleobase biosynthetic process"/>
    <property type="evidence" value="ECO:0007669"/>
    <property type="project" value="TreeGrafter"/>
</dbReference>
<proteinExistence type="inferred from homology"/>
<dbReference type="EMBL" id="UZAM01009672">
    <property type="protein sequence ID" value="VDP09795.1"/>
    <property type="molecule type" value="Genomic_DNA"/>
</dbReference>
<dbReference type="Gene3D" id="3.40.50.2020">
    <property type="match status" value="1"/>
</dbReference>
<dbReference type="GO" id="GO:0004590">
    <property type="term" value="F:orotidine-5'-phosphate decarboxylase activity"/>
    <property type="evidence" value="ECO:0007669"/>
    <property type="project" value="TreeGrafter"/>
</dbReference>
<gene>
    <name evidence="7" type="ORF">SBAD_LOCUS6340</name>
</gene>
<evidence type="ECO:0000256" key="2">
    <source>
        <dbReference type="ARBA" id="ARBA00011971"/>
    </source>
</evidence>
<dbReference type="Proteomes" id="UP000270296">
    <property type="component" value="Unassembled WGS sequence"/>
</dbReference>
<dbReference type="CDD" id="cd06223">
    <property type="entry name" value="PRTases_typeI"/>
    <property type="match status" value="1"/>
</dbReference>
<dbReference type="HAMAP" id="MF_01208">
    <property type="entry name" value="PyrE"/>
    <property type="match status" value="1"/>
</dbReference>
<dbReference type="PANTHER" id="PTHR19278:SF9">
    <property type="entry name" value="URIDINE 5'-MONOPHOSPHATE SYNTHASE"/>
    <property type="match status" value="1"/>
</dbReference>
<dbReference type="InterPro" id="IPR029057">
    <property type="entry name" value="PRTase-like"/>
</dbReference>
<dbReference type="Pfam" id="PF00156">
    <property type="entry name" value="Pribosyltran"/>
    <property type="match status" value="1"/>
</dbReference>
<evidence type="ECO:0000313" key="9">
    <source>
        <dbReference type="WBParaSite" id="SBAD_0000658701-mRNA-1"/>
    </source>
</evidence>
<protein>
    <recommendedName>
        <fullName evidence="2">orotate phosphoribosyltransferase</fullName>
        <ecNumber evidence="2">2.4.2.10</ecNumber>
    </recommendedName>
</protein>
<reference evidence="9" key="1">
    <citation type="submission" date="2016-06" db="UniProtKB">
        <authorList>
            <consortium name="WormBaseParasite"/>
        </authorList>
    </citation>
    <scope>IDENTIFICATION</scope>
</reference>
<evidence type="ECO:0000256" key="1">
    <source>
        <dbReference type="ARBA" id="ARBA00004889"/>
    </source>
</evidence>
<dbReference type="WBParaSite" id="SBAD_0000658701-mRNA-1">
    <property type="protein sequence ID" value="SBAD_0000658701-mRNA-1"/>
    <property type="gene ID" value="SBAD_0000658701"/>
</dbReference>
<dbReference type="InterPro" id="IPR023031">
    <property type="entry name" value="OPRT"/>
</dbReference>
<dbReference type="UniPathway" id="UPA00070">
    <property type="reaction ID" value="UER00119"/>
</dbReference>
<dbReference type="GO" id="GO:0004588">
    <property type="term" value="F:orotate phosphoribosyltransferase activity"/>
    <property type="evidence" value="ECO:0007669"/>
    <property type="project" value="UniProtKB-EC"/>
</dbReference>